<dbReference type="FunFam" id="3.20.20.100:FF:000002">
    <property type="entry name" value="2,5-diketo-D-gluconic acid reductase A"/>
    <property type="match status" value="1"/>
</dbReference>
<name>A0A9P5NT68_GYMJU</name>
<reference evidence="6" key="1">
    <citation type="submission" date="2020-11" db="EMBL/GenBank/DDBJ databases">
        <authorList>
            <consortium name="DOE Joint Genome Institute"/>
            <person name="Ahrendt S."/>
            <person name="Riley R."/>
            <person name="Andreopoulos W."/>
            <person name="LaButti K."/>
            <person name="Pangilinan J."/>
            <person name="Ruiz-duenas F.J."/>
            <person name="Barrasa J.M."/>
            <person name="Sanchez-Garcia M."/>
            <person name="Camarero S."/>
            <person name="Miyauchi S."/>
            <person name="Serrano A."/>
            <person name="Linde D."/>
            <person name="Babiker R."/>
            <person name="Drula E."/>
            <person name="Ayuso-Fernandez I."/>
            <person name="Pacheco R."/>
            <person name="Padilla G."/>
            <person name="Ferreira P."/>
            <person name="Barriuso J."/>
            <person name="Kellner H."/>
            <person name="Castanera R."/>
            <person name="Alfaro M."/>
            <person name="Ramirez L."/>
            <person name="Pisabarro A.G."/>
            <person name="Kuo A."/>
            <person name="Tritt A."/>
            <person name="Lipzen A."/>
            <person name="He G."/>
            <person name="Yan M."/>
            <person name="Ng V."/>
            <person name="Cullen D."/>
            <person name="Martin F."/>
            <person name="Rosso M.-N."/>
            <person name="Henrissat B."/>
            <person name="Hibbett D."/>
            <person name="Martinez A.T."/>
            <person name="Grigoriev I.V."/>
        </authorList>
    </citation>
    <scope>NUCLEOTIDE SEQUENCE</scope>
    <source>
        <strain evidence="6">AH 44721</strain>
    </source>
</reference>
<evidence type="ECO:0000256" key="3">
    <source>
        <dbReference type="PIRSR" id="PIRSR000097-2"/>
    </source>
</evidence>
<dbReference type="GO" id="GO:0016652">
    <property type="term" value="F:oxidoreductase activity, acting on NAD(P)H as acceptor"/>
    <property type="evidence" value="ECO:0007669"/>
    <property type="project" value="InterPro"/>
</dbReference>
<accession>A0A9P5NT68</accession>
<dbReference type="InterPro" id="IPR036812">
    <property type="entry name" value="NAD(P)_OxRdtase_dom_sf"/>
</dbReference>
<dbReference type="AlphaFoldDB" id="A0A9P5NT68"/>
<dbReference type="InterPro" id="IPR044494">
    <property type="entry name" value="AKR3C2/3"/>
</dbReference>
<dbReference type="PRINTS" id="PR00069">
    <property type="entry name" value="ALDKETRDTASE"/>
</dbReference>
<evidence type="ECO:0000256" key="4">
    <source>
        <dbReference type="PIRSR" id="PIRSR000097-3"/>
    </source>
</evidence>
<dbReference type="Gene3D" id="3.20.20.100">
    <property type="entry name" value="NADP-dependent oxidoreductase domain"/>
    <property type="match status" value="1"/>
</dbReference>
<dbReference type="EMBL" id="JADNYJ010000029">
    <property type="protein sequence ID" value="KAF8903671.1"/>
    <property type="molecule type" value="Genomic_DNA"/>
</dbReference>
<evidence type="ECO:0000256" key="1">
    <source>
        <dbReference type="ARBA" id="ARBA00023002"/>
    </source>
</evidence>
<feature type="active site" description="Proton donor" evidence="2">
    <location>
        <position position="57"/>
    </location>
</feature>
<gene>
    <name evidence="6" type="ORF">CPB84DRAFT_1773861</name>
</gene>
<evidence type="ECO:0000256" key="2">
    <source>
        <dbReference type="PIRSR" id="PIRSR000097-1"/>
    </source>
</evidence>
<dbReference type="SUPFAM" id="SSF51430">
    <property type="entry name" value="NAD(P)-linked oxidoreductase"/>
    <property type="match status" value="1"/>
</dbReference>
<dbReference type="GO" id="GO:0016616">
    <property type="term" value="F:oxidoreductase activity, acting on the CH-OH group of donors, NAD or NADP as acceptor"/>
    <property type="evidence" value="ECO:0007669"/>
    <property type="project" value="UniProtKB-ARBA"/>
</dbReference>
<evidence type="ECO:0000313" key="6">
    <source>
        <dbReference type="EMBL" id="KAF8903671.1"/>
    </source>
</evidence>
<dbReference type="OrthoDB" id="416253at2759"/>
<protein>
    <submittedName>
        <fullName evidence="6">NADP-dependent oxidoreductase domain-containing protein</fullName>
    </submittedName>
</protein>
<dbReference type="InterPro" id="IPR023210">
    <property type="entry name" value="NADP_OxRdtase_dom"/>
</dbReference>
<feature type="binding site" evidence="3">
    <location>
        <position position="116"/>
    </location>
    <ligand>
        <name>substrate</name>
    </ligand>
</feature>
<keyword evidence="7" id="KW-1185">Reference proteome</keyword>
<dbReference type="InterPro" id="IPR018170">
    <property type="entry name" value="Aldo/ket_reductase_CS"/>
</dbReference>
<dbReference type="PROSITE" id="PS00798">
    <property type="entry name" value="ALDOKETO_REDUCTASE_1"/>
    <property type="match status" value="1"/>
</dbReference>
<dbReference type="InterPro" id="IPR020471">
    <property type="entry name" value="AKR"/>
</dbReference>
<dbReference type="Proteomes" id="UP000724874">
    <property type="component" value="Unassembled WGS sequence"/>
</dbReference>
<proteinExistence type="predicted"/>
<dbReference type="Pfam" id="PF00248">
    <property type="entry name" value="Aldo_ket_red"/>
    <property type="match status" value="1"/>
</dbReference>
<evidence type="ECO:0000313" key="7">
    <source>
        <dbReference type="Proteomes" id="UP000724874"/>
    </source>
</evidence>
<feature type="site" description="Lowers pKa of active site Tyr" evidence="4">
    <location>
        <position position="86"/>
    </location>
</feature>
<feature type="domain" description="NADP-dependent oxidoreductase" evidence="5">
    <location>
        <begin position="20"/>
        <end position="274"/>
    </location>
</feature>
<dbReference type="CDD" id="cd19120">
    <property type="entry name" value="AKR_AKR3C2-3"/>
    <property type="match status" value="1"/>
</dbReference>
<keyword evidence="1" id="KW-0560">Oxidoreductase</keyword>
<organism evidence="6 7">
    <name type="scientific">Gymnopilus junonius</name>
    <name type="common">Spectacular rustgill mushroom</name>
    <name type="synonym">Gymnopilus spectabilis subsp. junonius</name>
    <dbReference type="NCBI Taxonomy" id="109634"/>
    <lineage>
        <taxon>Eukaryota</taxon>
        <taxon>Fungi</taxon>
        <taxon>Dikarya</taxon>
        <taxon>Basidiomycota</taxon>
        <taxon>Agaricomycotina</taxon>
        <taxon>Agaricomycetes</taxon>
        <taxon>Agaricomycetidae</taxon>
        <taxon>Agaricales</taxon>
        <taxon>Agaricineae</taxon>
        <taxon>Hymenogastraceae</taxon>
        <taxon>Gymnopilus</taxon>
    </lineage>
</organism>
<evidence type="ECO:0000259" key="5">
    <source>
        <dbReference type="Pfam" id="PF00248"/>
    </source>
</evidence>
<dbReference type="PANTHER" id="PTHR11732">
    <property type="entry name" value="ALDO/KETO REDUCTASE"/>
    <property type="match status" value="1"/>
</dbReference>
<dbReference type="PIRSF" id="PIRSF000097">
    <property type="entry name" value="AKR"/>
    <property type="match status" value="1"/>
</dbReference>
<sequence>MSTIQLNDGNTMPLLAFGSGTALLNLTGSDEIDRTKVDLIKCAIKTGYRHLDTAEMYGTEREVGMAIKESIEEGVVKREELFVTTKNSWKMTESKNAIEISLKKLGLDYVDLYLLHSPFWTESPSDLQKVWIDMEDIKESGKARSIGVSNYEELHILTTLETARIPPAVNQVEFHPYFSYGNLRNFSRQRANILTTGYGALAPVTHNIPGPLDDTLKALSEKYGVSVGLICLRWCIDQDVAVITTSQKPTRMEEYMTVFDFKLTEEEVNEIREKGALCLKEEYIPRVVRYVEGLKKKAEAAAAAKNKKE</sequence>
<dbReference type="PROSITE" id="PS00062">
    <property type="entry name" value="ALDOKETO_REDUCTASE_2"/>
    <property type="match status" value="1"/>
</dbReference>
<comment type="caution">
    <text evidence="6">The sequence shown here is derived from an EMBL/GenBank/DDBJ whole genome shotgun (WGS) entry which is preliminary data.</text>
</comment>